<dbReference type="Proteomes" id="UP000828390">
    <property type="component" value="Unassembled WGS sequence"/>
</dbReference>
<sequence>MKGGKQTENSARLKSAVLNALVMVSIEGPDNEAVEEWWMPGTRRCLGEQAFQRKIVYMYTCGKKCNFIIVVFFQSF</sequence>
<organism evidence="1 2">
    <name type="scientific">Dreissena polymorpha</name>
    <name type="common">Zebra mussel</name>
    <name type="synonym">Mytilus polymorpha</name>
    <dbReference type="NCBI Taxonomy" id="45954"/>
    <lineage>
        <taxon>Eukaryota</taxon>
        <taxon>Metazoa</taxon>
        <taxon>Spiralia</taxon>
        <taxon>Lophotrochozoa</taxon>
        <taxon>Mollusca</taxon>
        <taxon>Bivalvia</taxon>
        <taxon>Autobranchia</taxon>
        <taxon>Heteroconchia</taxon>
        <taxon>Euheterodonta</taxon>
        <taxon>Imparidentia</taxon>
        <taxon>Neoheterodontei</taxon>
        <taxon>Myida</taxon>
        <taxon>Dreissenoidea</taxon>
        <taxon>Dreissenidae</taxon>
        <taxon>Dreissena</taxon>
    </lineage>
</organism>
<proteinExistence type="predicted"/>
<reference evidence="1" key="1">
    <citation type="journal article" date="2019" name="bioRxiv">
        <title>The Genome of the Zebra Mussel, Dreissena polymorpha: A Resource for Invasive Species Research.</title>
        <authorList>
            <person name="McCartney M.A."/>
            <person name="Auch B."/>
            <person name="Kono T."/>
            <person name="Mallez S."/>
            <person name="Zhang Y."/>
            <person name="Obille A."/>
            <person name="Becker A."/>
            <person name="Abrahante J.E."/>
            <person name="Garbe J."/>
            <person name="Badalamenti J.P."/>
            <person name="Herman A."/>
            <person name="Mangelson H."/>
            <person name="Liachko I."/>
            <person name="Sullivan S."/>
            <person name="Sone E.D."/>
            <person name="Koren S."/>
            <person name="Silverstein K.A.T."/>
            <person name="Beckman K.B."/>
            <person name="Gohl D.M."/>
        </authorList>
    </citation>
    <scope>NUCLEOTIDE SEQUENCE</scope>
    <source>
        <strain evidence="1">Duluth1</strain>
        <tissue evidence="1">Whole animal</tissue>
    </source>
</reference>
<comment type="caution">
    <text evidence="1">The sequence shown here is derived from an EMBL/GenBank/DDBJ whole genome shotgun (WGS) entry which is preliminary data.</text>
</comment>
<accession>A0A9D4EQC9</accession>
<evidence type="ECO:0000313" key="1">
    <source>
        <dbReference type="EMBL" id="KAH3782087.1"/>
    </source>
</evidence>
<dbReference type="EMBL" id="JAIWYP010000008">
    <property type="protein sequence ID" value="KAH3782087.1"/>
    <property type="molecule type" value="Genomic_DNA"/>
</dbReference>
<dbReference type="AlphaFoldDB" id="A0A9D4EQC9"/>
<reference evidence="1" key="2">
    <citation type="submission" date="2020-11" db="EMBL/GenBank/DDBJ databases">
        <authorList>
            <person name="McCartney M.A."/>
            <person name="Auch B."/>
            <person name="Kono T."/>
            <person name="Mallez S."/>
            <person name="Becker A."/>
            <person name="Gohl D.M."/>
            <person name="Silverstein K.A.T."/>
            <person name="Koren S."/>
            <person name="Bechman K.B."/>
            <person name="Herman A."/>
            <person name="Abrahante J.E."/>
            <person name="Garbe J."/>
        </authorList>
    </citation>
    <scope>NUCLEOTIDE SEQUENCE</scope>
    <source>
        <strain evidence="1">Duluth1</strain>
        <tissue evidence="1">Whole animal</tissue>
    </source>
</reference>
<name>A0A9D4EQC9_DREPO</name>
<keyword evidence="2" id="KW-1185">Reference proteome</keyword>
<protein>
    <submittedName>
        <fullName evidence="1">Uncharacterized protein</fullName>
    </submittedName>
</protein>
<evidence type="ECO:0000313" key="2">
    <source>
        <dbReference type="Proteomes" id="UP000828390"/>
    </source>
</evidence>
<gene>
    <name evidence="1" type="ORF">DPMN_159998</name>
</gene>